<evidence type="ECO:0000256" key="1">
    <source>
        <dbReference type="ARBA" id="ARBA00022679"/>
    </source>
</evidence>
<dbReference type="GO" id="GO:0003723">
    <property type="term" value="F:RNA binding"/>
    <property type="evidence" value="ECO:0007669"/>
    <property type="project" value="InterPro"/>
</dbReference>
<dbReference type="Pfam" id="PF03861">
    <property type="entry name" value="ANTAR"/>
    <property type="match status" value="1"/>
</dbReference>
<dbReference type="SUPFAM" id="SSF52172">
    <property type="entry name" value="CheY-like"/>
    <property type="match status" value="1"/>
</dbReference>
<organism evidence="6 7">
    <name type="scientific">Nocardioides pocheonensis</name>
    <dbReference type="NCBI Taxonomy" id="661485"/>
    <lineage>
        <taxon>Bacteria</taxon>
        <taxon>Bacillati</taxon>
        <taxon>Actinomycetota</taxon>
        <taxon>Actinomycetes</taxon>
        <taxon>Propionibacteriales</taxon>
        <taxon>Nocardioidaceae</taxon>
        <taxon>Nocardioides</taxon>
    </lineage>
</organism>
<keyword evidence="7" id="KW-1185">Reference proteome</keyword>
<dbReference type="Gene3D" id="3.30.450.40">
    <property type="match status" value="1"/>
</dbReference>
<dbReference type="InterPro" id="IPR012074">
    <property type="entry name" value="GAF_ANTAR"/>
</dbReference>
<protein>
    <submittedName>
        <fullName evidence="6">ANTAR domain-containing protein</fullName>
    </submittedName>
</protein>
<name>A0A3N0GXV4_9ACTN</name>
<evidence type="ECO:0000313" key="6">
    <source>
        <dbReference type="EMBL" id="RNM17046.1"/>
    </source>
</evidence>
<evidence type="ECO:0000256" key="3">
    <source>
        <dbReference type="ARBA" id="ARBA00023015"/>
    </source>
</evidence>
<gene>
    <name evidence="6" type="ORF">EFL26_02860</name>
</gene>
<dbReference type="PIRSF" id="PIRSF036625">
    <property type="entry name" value="GAF_ANTAR"/>
    <property type="match status" value="1"/>
</dbReference>
<keyword evidence="2" id="KW-0418">Kinase</keyword>
<reference evidence="6 7" key="1">
    <citation type="submission" date="2018-11" db="EMBL/GenBank/DDBJ databases">
        <authorList>
            <person name="Li F."/>
        </authorList>
    </citation>
    <scope>NUCLEOTIDE SEQUENCE [LARGE SCALE GENOMIC DNA]</scope>
    <source>
        <strain evidence="6 7">Gsoil 818</strain>
    </source>
</reference>
<dbReference type="InterPro" id="IPR005561">
    <property type="entry name" value="ANTAR"/>
</dbReference>
<keyword evidence="4" id="KW-0804">Transcription</keyword>
<dbReference type="Pfam" id="PF13185">
    <property type="entry name" value="GAF_2"/>
    <property type="match status" value="1"/>
</dbReference>
<proteinExistence type="predicted"/>
<dbReference type="Gene3D" id="1.10.10.10">
    <property type="entry name" value="Winged helix-like DNA-binding domain superfamily/Winged helix DNA-binding domain"/>
    <property type="match status" value="1"/>
</dbReference>
<dbReference type="AlphaFoldDB" id="A0A3N0GXV4"/>
<keyword evidence="1" id="KW-0808">Transferase</keyword>
<dbReference type="EMBL" id="RJSF01000005">
    <property type="protein sequence ID" value="RNM17046.1"/>
    <property type="molecule type" value="Genomic_DNA"/>
</dbReference>
<dbReference type="OrthoDB" id="7466251at2"/>
<comment type="caution">
    <text evidence="6">The sequence shown here is derived from an EMBL/GenBank/DDBJ whole genome shotgun (WGS) entry which is preliminary data.</text>
</comment>
<dbReference type="GO" id="GO:0016301">
    <property type="term" value="F:kinase activity"/>
    <property type="evidence" value="ECO:0007669"/>
    <property type="project" value="UniProtKB-KW"/>
</dbReference>
<evidence type="ECO:0000259" key="5">
    <source>
        <dbReference type="PROSITE" id="PS50921"/>
    </source>
</evidence>
<feature type="domain" description="ANTAR" evidence="5">
    <location>
        <begin position="160"/>
        <end position="221"/>
    </location>
</feature>
<evidence type="ECO:0000256" key="4">
    <source>
        <dbReference type="ARBA" id="ARBA00023163"/>
    </source>
</evidence>
<dbReference type="SMART" id="SM00065">
    <property type="entry name" value="GAF"/>
    <property type="match status" value="1"/>
</dbReference>
<dbReference type="Proteomes" id="UP000279994">
    <property type="component" value="Unassembled WGS sequence"/>
</dbReference>
<dbReference type="InterPro" id="IPR029016">
    <property type="entry name" value="GAF-like_dom_sf"/>
</dbReference>
<dbReference type="InterPro" id="IPR011006">
    <property type="entry name" value="CheY-like_superfamily"/>
</dbReference>
<dbReference type="InterPro" id="IPR036388">
    <property type="entry name" value="WH-like_DNA-bd_sf"/>
</dbReference>
<dbReference type="SUPFAM" id="SSF55781">
    <property type="entry name" value="GAF domain-like"/>
    <property type="match status" value="1"/>
</dbReference>
<dbReference type="RefSeq" id="WP_123221385.1">
    <property type="nucleotide sequence ID" value="NZ_RJSF01000005.1"/>
</dbReference>
<keyword evidence="3" id="KW-0805">Transcription regulation</keyword>
<accession>A0A3N0GXV4</accession>
<evidence type="ECO:0000256" key="2">
    <source>
        <dbReference type="ARBA" id="ARBA00022777"/>
    </source>
</evidence>
<dbReference type="InterPro" id="IPR003018">
    <property type="entry name" value="GAF"/>
</dbReference>
<sequence length="228" mass="24722">MESPASFADQLADAARSMQGWASTQLTLEKVVLVATEIIQGCDLVGISIVHSEGIDTPVGSDETLNRTDGLQFVLKEGPCFDALHMDEIVHSRDLANDKRWPRWGPMVAKEAGVASIVSYRLYTTSDTLGAMNLYSTELDAFDADDINNGQALAAHVGVALAASQHAEHLETAINHRTTIGRAEGILMERFGIPPAQAFAVLRRVSQRRNVKLNWVAAELVRTGETPA</sequence>
<evidence type="ECO:0000313" key="7">
    <source>
        <dbReference type="Proteomes" id="UP000279994"/>
    </source>
</evidence>
<dbReference type="SMART" id="SM01012">
    <property type="entry name" value="ANTAR"/>
    <property type="match status" value="1"/>
</dbReference>
<dbReference type="PROSITE" id="PS50921">
    <property type="entry name" value="ANTAR"/>
    <property type="match status" value="1"/>
</dbReference>